<protein>
    <submittedName>
        <fullName evidence="11">T-cell surface glycoprotein CD3 zeta chain-like isoform X1</fullName>
    </submittedName>
</protein>
<dbReference type="PANTHER" id="PTHR10035">
    <property type="entry name" value="T-CELL SURFACE GLYCOPROTEIN CD3 ZETA CHAIN"/>
    <property type="match status" value="1"/>
</dbReference>
<feature type="signal peptide" evidence="9">
    <location>
        <begin position="1"/>
        <end position="20"/>
    </location>
</feature>
<reference evidence="11" key="1">
    <citation type="submission" date="2025-08" db="UniProtKB">
        <authorList>
            <consortium name="RefSeq"/>
        </authorList>
    </citation>
    <scope>IDENTIFICATION</scope>
</reference>
<keyword evidence="8" id="KW-1133">Transmembrane helix</keyword>
<evidence type="ECO:0000256" key="9">
    <source>
        <dbReference type="SAM" id="SignalP"/>
    </source>
</evidence>
<sequence length="113" mass="12757">MGTLTGVLVLFVLLVPVSCAESFFTEPIICYFLDAFLMVYCIIFTALFFKEKFANMPPVVVPEDTAIYQELERPADADPYQVLEPSKRRKKAGKKKKPEQNQTQASNMAQTSL</sequence>
<evidence type="ECO:0000256" key="8">
    <source>
        <dbReference type="SAM" id="Phobius"/>
    </source>
</evidence>
<dbReference type="GO" id="GO:0098797">
    <property type="term" value="C:plasma membrane protein complex"/>
    <property type="evidence" value="ECO:0007669"/>
    <property type="project" value="UniProtKB-ARBA"/>
</dbReference>
<dbReference type="InParanoid" id="A0A6P7H6C4"/>
<evidence type="ECO:0000256" key="1">
    <source>
        <dbReference type="ARBA" id="ARBA00004251"/>
    </source>
</evidence>
<evidence type="ECO:0000256" key="5">
    <source>
        <dbReference type="ARBA" id="ARBA00023130"/>
    </source>
</evidence>
<dbReference type="Proteomes" id="UP000515145">
    <property type="component" value="Chromosome 21"/>
</dbReference>
<keyword evidence="10" id="KW-1185">Reference proteome</keyword>
<feature type="region of interest" description="Disordered" evidence="7">
    <location>
        <begin position="77"/>
        <end position="113"/>
    </location>
</feature>
<feature type="compositionally biased region" description="Basic residues" evidence="7">
    <location>
        <begin position="87"/>
        <end position="97"/>
    </location>
</feature>
<keyword evidence="9" id="KW-0732">Signal</keyword>
<evidence type="ECO:0000256" key="4">
    <source>
        <dbReference type="ARBA" id="ARBA00022859"/>
    </source>
</evidence>
<keyword evidence="8" id="KW-0812">Transmembrane</keyword>
<dbReference type="GeneID" id="114426553"/>
<organism evidence="10 11">
    <name type="scientific">Parambassis ranga</name>
    <name type="common">Indian glassy fish</name>
    <dbReference type="NCBI Taxonomy" id="210632"/>
    <lineage>
        <taxon>Eukaryota</taxon>
        <taxon>Metazoa</taxon>
        <taxon>Chordata</taxon>
        <taxon>Craniata</taxon>
        <taxon>Vertebrata</taxon>
        <taxon>Euteleostomi</taxon>
        <taxon>Actinopterygii</taxon>
        <taxon>Neopterygii</taxon>
        <taxon>Teleostei</taxon>
        <taxon>Neoteleostei</taxon>
        <taxon>Acanthomorphata</taxon>
        <taxon>Ovalentaria</taxon>
        <taxon>Ambassidae</taxon>
        <taxon>Parambassis</taxon>
    </lineage>
</organism>
<evidence type="ECO:0000256" key="3">
    <source>
        <dbReference type="ARBA" id="ARBA00022553"/>
    </source>
</evidence>
<accession>A0A6P7H6C4</accession>
<feature type="transmembrane region" description="Helical" evidence="8">
    <location>
        <begin position="29"/>
        <end position="49"/>
    </location>
</feature>
<dbReference type="InterPro" id="IPR021663">
    <property type="entry name" value="CD3_zeta/IgE_Fc_rcpt_gamma"/>
</dbReference>
<keyword evidence="6" id="KW-0675">Receptor</keyword>
<evidence type="ECO:0000256" key="6">
    <source>
        <dbReference type="ARBA" id="ARBA00023170"/>
    </source>
</evidence>
<dbReference type="RefSeq" id="XP_028249843.1">
    <property type="nucleotide sequence ID" value="XM_028394042.1"/>
</dbReference>
<dbReference type="Pfam" id="PF11628">
    <property type="entry name" value="TCR_zetazeta"/>
    <property type="match status" value="1"/>
</dbReference>
<keyword evidence="8" id="KW-0472">Membrane</keyword>
<keyword evidence="4" id="KW-0391">Immunity</keyword>
<dbReference type="AlphaFoldDB" id="A0A6P7H6C4"/>
<dbReference type="InterPro" id="IPR024128">
    <property type="entry name" value="T-cell_CD3_zeta"/>
</dbReference>
<evidence type="ECO:0000313" key="10">
    <source>
        <dbReference type="Proteomes" id="UP000515145"/>
    </source>
</evidence>
<feature type="compositionally biased region" description="Polar residues" evidence="7">
    <location>
        <begin position="100"/>
        <end position="113"/>
    </location>
</feature>
<keyword evidence="5" id="KW-1064">Adaptive immunity</keyword>
<evidence type="ECO:0000256" key="7">
    <source>
        <dbReference type="SAM" id="MobiDB-lite"/>
    </source>
</evidence>
<gene>
    <name evidence="11" type="primary">LOC114426553</name>
</gene>
<evidence type="ECO:0000313" key="11">
    <source>
        <dbReference type="RefSeq" id="XP_028249843.1"/>
    </source>
</evidence>
<name>A0A6P7H6C4_9TELE</name>
<comment type="subcellular location">
    <subcellularLocation>
        <location evidence="1">Cell membrane</location>
        <topology evidence="1">Single-pass type I membrane protein</topology>
    </subcellularLocation>
</comment>
<feature type="chain" id="PRO_5028011931" evidence="9">
    <location>
        <begin position="21"/>
        <end position="113"/>
    </location>
</feature>
<dbReference type="GO" id="GO:0002250">
    <property type="term" value="P:adaptive immune response"/>
    <property type="evidence" value="ECO:0007669"/>
    <property type="project" value="UniProtKB-KW"/>
</dbReference>
<proteinExistence type="predicted"/>
<keyword evidence="3" id="KW-0597">Phosphoprotein</keyword>
<dbReference type="OrthoDB" id="9941225at2759"/>
<dbReference type="PANTHER" id="PTHR10035:SF2">
    <property type="entry name" value="T-CELL SURFACE GLYCOPROTEIN CD3 ZETA CHAIN"/>
    <property type="match status" value="1"/>
</dbReference>
<evidence type="ECO:0000256" key="2">
    <source>
        <dbReference type="ARBA" id="ARBA00022475"/>
    </source>
</evidence>
<keyword evidence="2" id="KW-1003">Cell membrane</keyword>